<dbReference type="GO" id="GO:0051213">
    <property type="term" value="F:dioxygenase activity"/>
    <property type="evidence" value="ECO:0007669"/>
    <property type="project" value="UniProtKB-KW"/>
</dbReference>
<dbReference type="Pfam" id="PF00903">
    <property type="entry name" value="Glyoxalase"/>
    <property type="match status" value="1"/>
</dbReference>
<evidence type="ECO:0000313" key="3">
    <source>
        <dbReference type="Proteomes" id="UP000254869"/>
    </source>
</evidence>
<dbReference type="PANTHER" id="PTHR36503">
    <property type="entry name" value="BLR2520 PROTEIN"/>
    <property type="match status" value="1"/>
</dbReference>
<dbReference type="Proteomes" id="UP000254869">
    <property type="component" value="Unassembled WGS sequence"/>
</dbReference>
<gene>
    <name evidence="2" type="ORF">DFR76_11924</name>
</gene>
<protein>
    <submittedName>
        <fullName evidence="2">Glyoxalase/bleomycin resistance protein/dioxygenase superfamily protein</fullName>
    </submittedName>
</protein>
<dbReference type="AlphaFoldDB" id="A0A370HQ89"/>
<keyword evidence="3" id="KW-1185">Reference proteome</keyword>
<feature type="domain" description="VOC" evidence="1">
    <location>
        <begin position="1"/>
        <end position="112"/>
    </location>
</feature>
<evidence type="ECO:0000313" key="2">
    <source>
        <dbReference type="EMBL" id="RDI59064.1"/>
    </source>
</evidence>
<dbReference type="SUPFAM" id="SSF54593">
    <property type="entry name" value="Glyoxalase/Bleomycin resistance protein/Dihydroxybiphenyl dioxygenase"/>
    <property type="match status" value="1"/>
</dbReference>
<evidence type="ECO:0000259" key="1">
    <source>
        <dbReference type="PROSITE" id="PS51819"/>
    </source>
</evidence>
<dbReference type="InterPro" id="IPR037523">
    <property type="entry name" value="VOC_core"/>
</dbReference>
<proteinExistence type="predicted"/>
<dbReference type="STRING" id="1210086.GCA_001613105_04938"/>
<accession>A0A370HQ89</accession>
<keyword evidence="2" id="KW-0223">Dioxygenase</keyword>
<sequence length="113" mass="12507">MIRRVVPDLSSADLERSRNFYRQLGFEEVMDLGWVVTMASPSNPTAQVILVGPNAEGPQPDISVEVGDVDAVHANMTEAGAEIVYALRDEPWGVRRFFVRDPDGTIVNVVSHR</sequence>
<dbReference type="EMBL" id="QQBC01000019">
    <property type="protein sequence ID" value="RDI59064.1"/>
    <property type="molecule type" value="Genomic_DNA"/>
</dbReference>
<dbReference type="Gene3D" id="3.10.180.10">
    <property type="entry name" value="2,3-Dihydroxybiphenyl 1,2-Dioxygenase, domain 1"/>
    <property type="match status" value="1"/>
</dbReference>
<dbReference type="InterPro" id="IPR029068">
    <property type="entry name" value="Glyas_Bleomycin-R_OHBP_Dase"/>
</dbReference>
<name>A0A370HQ89_9NOCA</name>
<organism evidence="2 3">
    <name type="scientific">Nocardia pseudobrasiliensis</name>
    <dbReference type="NCBI Taxonomy" id="45979"/>
    <lineage>
        <taxon>Bacteria</taxon>
        <taxon>Bacillati</taxon>
        <taxon>Actinomycetota</taxon>
        <taxon>Actinomycetes</taxon>
        <taxon>Mycobacteriales</taxon>
        <taxon>Nocardiaceae</taxon>
        <taxon>Nocardia</taxon>
    </lineage>
</organism>
<comment type="caution">
    <text evidence="2">The sequence shown here is derived from an EMBL/GenBank/DDBJ whole genome shotgun (WGS) entry which is preliminary data.</text>
</comment>
<dbReference type="RefSeq" id="WP_068002048.1">
    <property type="nucleotide sequence ID" value="NZ_QQBC01000019.1"/>
</dbReference>
<keyword evidence="2" id="KW-0560">Oxidoreductase</keyword>
<dbReference type="PANTHER" id="PTHR36503:SF3">
    <property type="entry name" value="BLR0126 PROTEIN"/>
    <property type="match status" value="1"/>
</dbReference>
<reference evidence="2 3" key="1">
    <citation type="submission" date="2018-07" db="EMBL/GenBank/DDBJ databases">
        <title>Genomic Encyclopedia of Type Strains, Phase IV (KMG-IV): sequencing the most valuable type-strain genomes for metagenomic binning, comparative biology and taxonomic classification.</title>
        <authorList>
            <person name="Goeker M."/>
        </authorList>
    </citation>
    <scope>NUCLEOTIDE SEQUENCE [LARGE SCALE GENOMIC DNA]</scope>
    <source>
        <strain evidence="2 3">DSM 44290</strain>
    </source>
</reference>
<dbReference type="PROSITE" id="PS51819">
    <property type="entry name" value="VOC"/>
    <property type="match status" value="1"/>
</dbReference>
<dbReference type="InterPro" id="IPR004360">
    <property type="entry name" value="Glyas_Fos-R_dOase_dom"/>
</dbReference>